<proteinExistence type="predicted"/>
<dbReference type="Proteomes" id="UP000324222">
    <property type="component" value="Unassembled WGS sequence"/>
</dbReference>
<evidence type="ECO:0000313" key="1">
    <source>
        <dbReference type="EMBL" id="MPC80231.1"/>
    </source>
</evidence>
<gene>
    <name evidence="1" type="ORF">E2C01_074804</name>
</gene>
<protein>
    <submittedName>
        <fullName evidence="1">Uncharacterized protein</fullName>
    </submittedName>
</protein>
<evidence type="ECO:0000313" key="2">
    <source>
        <dbReference type="Proteomes" id="UP000324222"/>
    </source>
</evidence>
<reference evidence="1 2" key="1">
    <citation type="submission" date="2019-05" db="EMBL/GenBank/DDBJ databases">
        <title>Another draft genome of Portunus trituberculatus and its Hox gene families provides insights of decapod evolution.</title>
        <authorList>
            <person name="Jeong J.-H."/>
            <person name="Song I."/>
            <person name="Kim S."/>
            <person name="Choi T."/>
            <person name="Kim D."/>
            <person name="Ryu S."/>
            <person name="Kim W."/>
        </authorList>
    </citation>
    <scope>NUCLEOTIDE SEQUENCE [LARGE SCALE GENOMIC DNA]</scope>
    <source>
        <tissue evidence="1">Muscle</tissue>
    </source>
</reference>
<organism evidence="1 2">
    <name type="scientific">Portunus trituberculatus</name>
    <name type="common">Swimming crab</name>
    <name type="synonym">Neptunus trituberculatus</name>
    <dbReference type="NCBI Taxonomy" id="210409"/>
    <lineage>
        <taxon>Eukaryota</taxon>
        <taxon>Metazoa</taxon>
        <taxon>Ecdysozoa</taxon>
        <taxon>Arthropoda</taxon>
        <taxon>Crustacea</taxon>
        <taxon>Multicrustacea</taxon>
        <taxon>Malacostraca</taxon>
        <taxon>Eumalacostraca</taxon>
        <taxon>Eucarida</taxon>
        <taxon>Decapoda</taxon>
        <taxon>Pleocyemata</taxon>
        <taxon>Brachyura</taxon>
        <taxon>Eubrachyura</taxon>
        <taxon>Portunoidea</taxon>
        <taxon>Portunidae</taxon>
        <taxon>Portuninae</taxon>
        <taxon>Portunus</taxon>
    </lineage>
</organism>
<name>A0A5B7I4E9_PORTR</name>
<keyword evidence="2" id="KW-1185">Reference proteome</keyword>
<sequence length="95" mass="10874">MDQRAASLATVWRPWAVRPSGILESRGRLQLPRKKRGGHEVGQAVDSMTLQPEQSLLDQGDDLDHDLAVDVWDRCRRRQQITRGTPSLHHLNIWS</sequence>
<comment type="caution">
    <text evidence="1">The sequence shown here is derived from an EMBL/GenBank/DDBJ whole genome shotgun (WGS) entry which is preliminary data.</text>
</comment>
<accession>A0A5B7I4E9</accession>
<dbReference type="EMBL" id="VSRR010053423">
    <property type="protein sequence ID" value="MPC80231.1"/>
    <property type="molecule type" value="Genomic_DNA"/>
</dbReference>
<dbReference type="AlphaFoldDB" id="A0A5B7I4E9"/>